<evidence type="ECO:0000259" key="3">
    <source>
        <dbReference type="PROSITE" id="PS51201"/>
    </source>
</evidence>
<reference evidence="5 6" key="1">
    <citation type="submission" date="2020-02" db="EMBL/GenBank/DDBJ databases">
        <authorList>
            <person name="Zheng R.K."/>
            <person name="Sun C.M."/>
        </authorList>
    </citation>
    <scope>NUCLEOTIDE SEQUENCE [LARGE SCALE GENOMIC DNA]</scope>
    <source>
        <strain evidence="6">zrk23</strain>
    </source>
</reference>
<dbReference type="GO" id="GO:0005886">
    <property type="term" value="C:plasma membrane"/>
    <property type="evidence" value="ECO:0007669"/>
    <property type="project" value="UniProtKB-SubCell"/>
</dbReference>
<dbReference type="InterPro" id="IPR050721">
    <property type="entry name" value="Trk_Ktr_HKT_K-transport"/>
</dbReference>
<dbReference type="Pfam" id="PF02254">
    <property type="entry name" value="TrkA_N"/>
    <property type="match status" value="1"/>
</dbReference>
<dbReference type="SUPFAM" id="SSF116726">
    <property type="entry name" value="TrkA C-terminal domain-like"/>
    <property type="match status" value="1"/>
</dbReference>
<dbReference type="PANTHER" id="PTHR43833:SF9">
    <property type="entry name" value="POTASSIUM CHANNEL PROTEIN YUGO-RELATED"/>
    <property type="match status" value="1"/>
</dbReference>
<keyword evidence="6" id="KW-1185">Reference proteome</keyword>
<evidence type="ECO:0000256" key="2">
    <source>
        <dbReference type="SAM" id="Phobius"/>
    </source>
</evidence>
<dbReference type="AlphaFoldDB" id="A0A6G6Y7H1"/>
<sequence length="359" mass="39572">MRHLWSGAESLLGSPIRNLVTILIFVVSVTALSTIAYMAAGWSFTDASYMVLLTIYTVGYGEVRPVDTQYLHIVTVATMVLGCTGMILLTSALVQFFTVIQLRSILGATRMQARIDKLNHHVVICGYGRIGQMLASDLAEAKVPLVVIEREEARFHEAEEAGHLCLHGEATDEDVLISAGVRRARALATVLPNDASNVFISLSARSLNPDVEIIARGEAPTTDRKLRHAGADHIVFPTHIGAERIARMILFPRGKWTKTDDGVQASRAELGKMGLELERTHVPENAEVCGMTVATVEKMAESALFIVQIRRGDEHITRPASDDRIEAGDELLIVMRNASRAARTLFQPHQRIRSGRNWF</sequence>
<dbReference type="Gene3D" id="3.40.50.720">
    <property type="entry name" value="NAD(P)-binding Rossmann-like Domain"/>
    <property type="match status" value="1"/>
</dbReference>
<name>A0A6G6Y7H1_9SPHN</name>
<dbReference type="GO" id="GO:0006813">
    <property type="term" value="P:potassium ion transport"/>
    <property type="evidence" value="ECO:0007669"/>
    <property type="project" value="InterPro"/>
</dbReference>
<dbReference type="InterPro" id="IPR036291">
    <property type="entry name" value="NAD(P)-bd_dom_sf"/>
</dbReference>
<evidence type="ECO:0000259" key="4">
    <source>
        <dbReference type="PROSITE" id="PS51202"/>
    </source>
</evidence>
<dbReference type="Pfam" id="PF02080">
    <property type="entry name" value="TrkA_C"/>
    <property type="match status" value="1"/>
</dbReference>
<proteinExistence type="predicted"/>
<gene>
    <name evidence="5" type="ORF">G5C33_12515</name>
</gene>
<feature type="transmembrane region" description="Helical" evidence="2">
    <location>
        <begin position="70"/>
        <end position="94"/>
    </location>
</feature>
<dbReference type="SUPFAM" id="SSF81324">
    <property type="entry name" value="Voltage-gated potassium channels"/>
    <property type="match status" value="1"/>
</dbReference>
<feature type="domain" description="RCK C-terminal" evidence="4">
    <location>
        <begin position="265"/>
        <end position="349"/>
    </location>
</feature>
<dbReference type="SUPFAM" id="SSF51735">
    <property type="entry name" value="NAD(P)-binding Rossmann-fold domains"/>
    <property type="match status" value="1"/>
</dbReference>
<dbReference type="PANTHER" id="PTHR43833">
    <property type="entry name" value="POTASSIUM CHANNEL PROTEIN 2-RELATED-RELATED"/>
    <property type="match status" value="1"/>
</dbReference>
<keyword evidence="5" id="KW-0406">Ion transport</keyword>
<dbReference type="Proteomes" id="UP000501568">
    <property type="component" value="Chromosome"/>
</dbReference>
<dbReference type="KEGG" id="spzr:G5C33_12515"/>
<dbReference type="Gene3D" id="3.30.70.1450">
    <property type="entry name" value="Regulator of K+ conductance, C-terminal domain"/>
    <property type="match status" value="1"/>
</dbReference>
<comment type="subcellular location">
    <subcellularLocation>
        <location evidence="1">Cell membrane</location>
        <topology evidence="1">Multi-pass membrane protein</topology>
    </subcellularLocation>
</comment>
<dbReference type="PROSITE" id="PS51201">
    <property type="entry name" value="RCK_N"/>
    <property type="match status" value="1"/>
</dbReference>
<keyword evidence="2" id="KW-0812">Transmembrane</keyword>
<feature type="domain" description="RCK N-terminal" evidence="3">
    <location>
        <begin position="119"/>
        <end position="235"/>
    </location>
</feature>
<dbReference type="RefSeq" id="WP_165327529.1">
    <property type="nucleotide sequence ID" value="NZ_CP049109.1"/>
</dbReference>
<dbReference type="InterPro" id="IPR003148">
    <property type="entry name" value="RCK_N"/>
</dbReference>
<keyword evidence="2" id="KW-0472">Membrane</keyword>
<evidence type="ECO:0000313" key="5">
    <source>
        <dbReference type="EMBL" id="QIG80523.1"/>
    </source>
</evidence>
<dbReference type="Pfam" id="PF07885">
    <property type="entry name" value="Ion_trans_2"/>
    <property type="match status" value="1"/>
</dbReference>
<accession>A0A6G6Y7H1</accession>
<keyword evidence="5" id="KW-0407">Ion channel</keyword>
<protein>
    <submittedName>
        <fullName evidence="5">Potassium channel protein</fullName>
    </submittedName>
</protein>
<dbReference type="InterPro" id="IPR006037">
    <property type="entry name" value="RCK_C"/>
</dbReference>
<dbReference type="PROSITE" id="PS51202">
    <property type="entry name" value="RCK_C"/>
    <property type="match status" value="1"/>
</dbReference>
<dbReference type="Gene3D" id="1.10.287.70">
    <property type="match status" value="1"/>
</dbReference>
<evidence type="ECO:0000313" key="6">
    <source>
        <dbReference type="Proteomes" id="UP000501568"/>
    </source>
</evidence>
<evidence type="ECO:0000256" key="1">
    <source>
        <dbReference type="ARBA" id="ARBA00004651"/>
    </source>
</evidence>
<keyword evidence="2" id="KW-1133">Transmembrane helix</keyword>
<dbReference type="GO" id="GO:0008324">
    <property type="term" value="F:monoatomic cation transmembrane transporter activity"/>
    <property type="evidence" value="ECO:0007669"/>
    <property type="project" value="InterPro"/>
</dbReference>
<dbReference type="EMBL" id="CP049109">
    <property type="protein sequence ID" value="QIG80523.1"/>
    <property type="molecule type" value="Genomic_DNA"/>
</dbReference>
<dbReference type="InterPro" id="IPR013099">
    <property type="entry name" value="K_chnl_dom"/>
</dbReference>
<dbReference type="InterPro" id="IPR036721">
    <property type="entry name" value="RCK_C_sf"/>
</dbReference>
<keyword evidence="5" id="KW-0813">Transport</keyword>
<feature type="transmembrane region" description="Helical" evidence="2">
    <location>
        <begin position="20"/>
        <end position="40"/>
    </location>
</feature>
<organism evidence="5 6">
    <name type="scientific">Stakelama tenebrarum</name>
    <dbReference type="NCBI Taxonomy" id="2711215"/>
    <lineage>
        <taxon>Bacteria</taxon>
        <taxon>Pseudomonadati</taxon>
        <taxon>Pseudomonadota</taxon>
        <taxon>Alphaproteobacteria</taxon>
        <taxon>Sphingomonadales</taxon>
        <taxon>Sphingomonadaceae</taxon>
        <taxon>Stakelama</taxon>
    </lineage>
</organism>